<sequence>MAVHRSRLPFAWFVGGLALLVTAAVVTARQTPAPLGGASYAVLVAALSAAAVLVRTYLTLDPGWITWRRAVAGLATASLAVPGWAALATLASAAVPHTPVAWGSAVLAGTAHLPVLAAFSLLPLLAVRYLGRGSTRRPLAVVLGLLVAAVLSFAAFFDDFAPLATRAPLVWPPGVVIGTALNAAFLATVLLGPLAALLAARHAEAEALRRLVTVGASSLAGAALVMLCGAVGPSGGDGAAAVVYGGMYLAVAVTAVCASRALTVRLPGTDQRSDGAVVPEIAPVPDPAAGVHLGALTGREKEILALLAEGLSNAGIAARLVLSQRTVDAHLRSVFAKLDLPDSPRDNRRVHAVLAFRAGAGTPRATG</sequence>
<keyword evidence="2" id="KW-0238">DNA-binding</keyword>
<organism evidence="6 7">
    <name type="scientific">Pseudonocardia hydrocarbonoxydans</name>
    <dbReference type="NCBI Taxonomy" id="76726"/>
    <lineage>
        <taxon>Bacteria</taxon>
        <taxon>Bacillati</taxon>
        <taxon>Actinomycetota</taxon>
        <taxon>Actinomycetes</taxon>
        <taxon>Pseudonocardiales</taxon>
        <taxon>Pseudonocardiaceae</taxon>
        <taxon>Pseudonocardia</taxon>
    </lineage>
</organism>
<feature type="transmembrane region" description="Helical" evidence="4">
    <location>
        <begin position="177"/>
        <end position="199"/>
    </location>
</feature>
<dbReference type="PROSITE" id="PS50043">
    <property type="entry name" value="HTH_LUXR_2"/>
    <property type="match status" value="1"/>
</dbReference>
<dbReference type="GO" id="GO:0003677">
    <property type="term" value="F:DNA binding"/>
    <property type="evidence" value="ECO:0007669"/>
    <property type="project" value="UniProtKB-KW"/>
</dbReference>
<keyword evidence="4" id="KW-0472">Membrane</keyword>
<accession>A0A4Y3WVS2</accession>
<comment type="caution">
    <text evidence="6">The sequence shown here is derived from an EMBL/GenBank/DDBJ whole genome shotgun (WGS) entry which is preliminary data.</text>
</comment>
<feature type="transmembrane region" description="Helical" evidence="4">
    <location>
        <begin position="211"/>
        <end position="232"/>
    </location>
</feature>
<evidence type="ECO:0000256" key="3">
    <source>
        <dbReference type="ARBA" id="ARBA00023163"/>
    </source>
</evidence>
<protein>
    <recommendedName>
        <fullName evidence="5">HTH luxR-type domain-containing protein</fullName>
    </recommendedName>
</protein>
<dbReference type="SMART" id="SM00421">
    <property type="entry name" value="HTH_LUXR"/>
    <property type="match status" value="1"/>
</dbReference>
<dbReference type="EMBL" id="BJNG01000043">
    <property type="protein sequence ID" value="GEC22381.1"/>
    <property type="molecule type" value="Genomic_DNA"/>
</dbReference>
<gene>
    <name evidence="6" type="ORF">PHY01_46640</name>
</gene>
<dbReference type="InterPro" id="IPR000792">
    <property type="entry name" value="Tscrpt_reg_LuxR_C"/>
</dbReference>
<dbReference type="InterPro" id="IPR036388">
    <property type="entry name" value="WH-like_DNA-bd_sf"/>
</dbReference>
<name>A0A4Y3WVS2_9PSEU</name>
<dbReference type="PRINTS" id="PR00038">
    <property type="entry name" value="HTHLUXR"/>
</dbReference>
<reference evidence="6 7" key="1">
    <citation type="submission" date="2019-06" db="EMBL/GenBank/DDBJ databases">
        <title>Whole genome shotgun sequence of Pseudonocardia hydrocarbonoxydans NBRC 14498.</title>
        <authorList>
            <person name="Hosoyama A."/>
            <person name="Uohara A."/>
            <person name="Ohji S."/>
            <person name="Ichikawa N."/>
        </authorList>
    </citation>
    <scope>NUCLEOTIDE SEQUENCE [LARGE SCALE GENOMIC DNA]</scope>
    <source>
        <strain evidence="6 7">NBRC 14498</strain>
    </source>
</reference>
<proteinExistence type="predicted"/>
<feature type="transmembrane region" description="Helical" evidence="4">
    <location>
        <begin position="38"/>
        <end position="58"/>
    </location>
</feature>
<feature type="transmembrane region" description="Helical" evidence="4">
    <location>
        <begin position="70"/>
        <end position="95"/>
    </location>
</feature>
<dbReference type="CDD" id="cd06170">
    <property type="entry name" value="LuxR_C_like"/>
    <property type="match status" value="1"/>
</dbReference>
<feature type="transmembrane region" description="Helical" evidence="4">
    <location>
        <begin position="139"/>
        <end position="157"/>
    </location>
</feature>
<dbReference type="RefSeq" id="WP_246086097.1">
    <property type="nucleotide sequence ID" value="NZ_BAAARZ010000028.1"/>
</dbReference>
<feature type="transmembrane region" description="Helical" evidence="4">
    <location>
        <begin position="238"/>
        <end position="262"/>
    </location>
</feature>
<keyword evidence="3" id="KW-0804">Transcription</keyword>
<dbReference type="PANTHER" id="PTHR44688:SF16">
    <property type="entry name" value="DNA-BINDING TRANSCRIPTIONAL ACTIVATOR DEVR_DOSR"/>
    <property type="match status" value="1"/>
</dbReference>
<feature type="transmembrane region" description="Helical" evidence="4">
    <location>
        <begin position="101"/>
        <end position="127"/>
    </location>
</feature>
<evidence type="ECO:0000313" key="6">
    <source>
        <dbReference type="EMBL" id="GEC22381.1"/>
    </source>
</evidence>
<evidence type="ECO:0000256" key="1">
    <source>
        <dbReference type="ARBA" id="ARBA00023015"/>
    </source>
</evidence>
<dbReference type="PROSITE" id="PS00622">
    <property type="entry name" value="HTH_LUXR_1"/>
    <property type="match status" value="1"/>
</dbReference>
<evidence type="ECO:0000259" key="5">
    <source>
        <dbReference type="PROSITE" id="PS50043"/>
    </source>
</evidence>
<dbReference type="AlphaFoldDB" id="A0A4Y3WVS2"/>
<keyword evidence="7" id="KW-1185">Reference proteome</keyword>
<keyword evidence="4" id="KW-1133">Transmembrane helix</keyword>
<dbReference type="SUPFAM" id="SSF46894">
    <property type="entry name" value="C-terminal effector domain of the bipartite response regulators"/>
    <property type="match status" value="1"/>
</dbReference>
<dbReference type="Proteomes" id="UP000320338">
    <property type="component" value="Unassembled WGS sequence"/>
</dbReference>
<feature type="domain" description="HTH luxR-type" evidence="5">
    <location>
        <begin position="289"/>
        <end position="359"/>
    </location>
</feature>
<dbReference type="GO" id="GO:0006355">
    <property type="term" value="P:regulation of DNA-templated transcription"/>
    <property type="evidence" value="ECO:0007669"/>
    <property type="project" value="InterPro"/>
</dbReference>
<evidence type="ECO:0000313" key="7">
    <source>
        <dbReference type="Proteomes" id="UP000320338"/>
    </source>
</evidence>
<dbReference type="Pfam" id="PF00196">
    <property type="entry name" value="GerE"/>
    <property type="match status" value="1"/>
</dbReference>
<dbReference type="Gene3D" id="1.10.10.10">
    <property type="entry name" value="Winged helix-like DNA-binding domain superfamily/Winged helix DNA-binding domain"/>
    <property type="match status" value="1"/>
</dbReference>
<dbReference type="PANTHER" id="PTHR44688">
    <property type="entry name" value="DNA-BINDING TRANSCRIPTIONAL ACTIVATOR DEVR_DOSR"/>
    <property type="match status" value="1"/>
</dbReference>
<evidence type="ECO:0000256" key="4">
    <source>
        <dbReference type="SAM" id="Phobius"/>
    </source>
</evidence>
<keyword evidence="1" id="KW-0805">Transcription regulation</keyword>
<keyword evidence="4" id="KW-0812">Transmembrane</keyword>
<dbReference type="InterPro" id="IPR016032">
    <property type="entry name" value="Sig_transdc_resp-reg_C-effctor"/>
</dbReference>
<evidence type="ECO:0000256" key="2">
    <source>
        <dbReference type="ARBA" id="ARBA00023125"/>
    </source>
</evidence>